<comment type="caution">
    <text evidence="1">The sequence shown here is derived from an EMBL/GenBank/DDBJ whole genome shotgun (WGS) entry which is preliminary data.</text>
</comment>
<sequence>MLRNLPYNVSIYSVNSLIVPYGFDLLASETRPPLGLNTSEALIDRHNFNIATSMLVASGVFQEFESDEGGAGIKLFVPTDDVFADLPVTVNFQLLPADKRADVLRFHVLQSYYPLGSLHRR</sequence>
<gene>
    <name evidence="1" type="ORF">L6452_08116</name>
</gene>
<protein>
    <submittedName>
        <fullName evidence="1">Uncharacterized protein</fullName>
    </submittedName>
</protein>
<dbReference type="Proteomes" id="UP001055879">
    <property type="component" value="Linkage Group LG03"/>
</dbReference>
<accession>A0ACB9DGR0</accession>
<name>A0ACB9DGR0_ARCLA</name>
<reference evidence="1 2" key="2">
    <citation type="journal article" date="2022" name="Mol. Ecol. Resour.">
        <title>The genomes of chicory, endive, great burdock and yacon provide insights into Asteraceae paleo-polyploidization history and plant inulin production.</title>
        <authorList>
            <person name="Fan W."/>
            <person name="Wang S."/>
            <person name="Wang H."/>
            <person name="Wang A."/>
            <person name="Jiang F."/>
            <person name="Liu H."/>
            <person name="Zhao H."/>
            <person name="Xu D."/>
            <person name="Zhang Y."/>
        </authorList>
    </citation>
    <scope>NUCLEOTIDE SEQUENCE [LARGE SCALE GENOMIC DNA]</scope>
    <source>
        <strain evidence="2">cv. Niubang</strain>
    </source>
</reference>
<organism evidence="1 2">
    <name type="scientific">Arctium lappa</name>
    <name type="common">Greater burdock</name>
    <name type="synonym">Lappa major</name>
    <dbReference type="NCBI Taxonomy" id="4217"/>
    <lineage>
        <taxon>Eukaryota</taxon>
        <taxon>Viridiplantae</taxon>
        <taxon>Streptophyta</taxon>
        <taxon>Embryophyta</taxon>
        <taxon>Tracheophyta</taxon>
        <taxon>Spermatophyta</taxon>
        <taxon>Magnoliopsida</taxon>
        <taxon>eudicotyledons</taxon>
        <taxon>Gunneridae</taxon>
        <taxon>Pentapetalae</taxon>
        <taxon>asterids</taxon>
        <taxon>campanulids</taxon>
        <taxon>Asterales</taxon>
        <taxon>Asteraceae</taxon>
        <taxon>Carduoideae</taxon>
        <taxon>Cardueae</taxon>
        <taxon>Arctiinae</taxon>
        <taxon>Arctium</taxon>
    </lineage>
</organism>
<evidence type="ECO:0000313" key="2">
    <source>
        <dbReference type="Proteomes" id="UP001055879"/>
    </source>
</evidence>
<proteinExistence type="predicted"/>
<evidence type="ECO:0000313" key="1">
    <source>
        <dbReference type="EMBL" id="KAI3745710.1"/>
    </source>
</evidence>
<reference evidence="2" key="1">
    <citation type="journal article" date="2022" name="Mol. Ecol. Resour.">
        <title>The genomes of chicory, endive, great burdock and yacon provide insights into Asteraceae palaeo-polyploidization history and plant inulin production.</title>
        <authorList>
            <person name="Fan W."/>
            <person name="Wang S."/>
            <person name="Wang H."/>
            <person name="Wang A."/>
            <person name="Jiang F."/>
            <person name="Liu H."/>
            <person name="Zhao H."/>
            <person name="Xu D."/>
            <person name="Zhang Y."/>
        </authorList>
    </citation>
    <scope>NUCLEOTIDE SEQUENCE [LARGE SCALE GENOMIC DNA]</scope>
    <source>
        <strain evidence="2">cv. Niubang</strain>
    </source>
</reference>
<keyword evidence="2" id="KW-1185">Reference proteome</keyword>
<dbReference type="EMBL" id="CM042049">
    <property type="protein sequence ID" value="KAI3745710.1"/>
    <property type="molecule type" value="Genomic_DNA"/>
</dbReference>